<dbReference type="EMBL" id="HF563609">
    <property type="protein sequence ID" value="CCP26741.1"/>
    <property type="molecule type" value="Genomic_DNA"/>
</dbReference>
<proteinExistence type="predicted"/>
<name>F4LXB7_TEPAE</name>
<dbReference type="PATRIC" id="fig|1209989.3.peg.2224"/>
<dbReference type="HOGENOM" id="CLU_1199326_0_0_9"/>
<dbReference type="AlphaFoldDB" id="F4LXB7"/>
<dbReference type="OrthoDB" id="2374476at2"/>
<accession>F4LXB7</accession>
<evidence type="ECO:0000313" key="1">
    <source>
        <dbReference type="EMBL" id="CCP26741.1"/>
    </source>
</evidence>
<dbReference type="Proteomes" id="UP000010802">
    <property type="component" value="Chromosome"/>
</dbReference>
<dbReference type="RefSeq" id="WP_013778838.1">
    <property type="nucleotide sequence ID" value="NC_015519.1"/>
</dbReference>
<protein>
    <submittedName>
        <fullName evidence="1">Uncharacterized protein</fullName>
    </submittedName>
</protein>
<sequence length="231" mass="26290">MNMEEILENGLAALLPVYKEGNVTMIFTGGGEQLLVRRTCKTVLKNLARFYGIDLTAVREHYGSFINKKQGVPIPMAVNLLLIPVKVRKSPLGENDGTFGYVNFREIKQVADGEGGKCSITFRCDKSLLVLVSQSTMREYMKNAQLAENIFLNQHFHGYEETVGRSWENLQESDSKYSARVLPFKKASTKGQKAQLFPWENSLEHSEVLLREYLLKLLMEIIELQRNQALK</sequence>
<keyword evidence="2" id="KW-1185">Reference proteome</keyword>
<evidence type="ECO:0000313" key="2">
    <source>
        <dbReference type="Proteomes" id="UP000010802"/>
    </source>
</evidence>
<dbReference type="KEGG" id="tae:TepiRe1_1925"/>
<accession>L0S0S1</accession>
<dbReference type="eggNOG" id="ENOG5033160">
    <property type="taxonomic scope" value="Bacteria"/>
</dbReference>
<organism evidence="1 2">
    <name type="scientific">Tepidanaerobacter acetatoxydans (strain DSM 21804 / JCM 16047 / Re1)</name>
    <dbReference type="NCBI Taxonomy" id="1209989"/>
    <lineage>
        <taxon>Bacteria</taxon>
        <taxon>Bacillati</taxon>
        <taxon>Bacillota</taxon>
        <taxon>Clostridia</taxon>
        <taxon>Thermosediminibacterales</taxon>
        <taxon>Tepidanaerobacteraceae</taxon>
        <taxon>Tepidanaerobacter</taxon>
    </lineage>
</organism>
<reference evidence="2" key="1">
    <citation type="journal article" date="2013" name="Genome Announc.">
        <title>First genome sequence of a syntrophic acetate-oxidizing bacterium, Tepidanaerobacter acetatoxydans strain Re1.</title>
        <authorList>
            <person name="Manzoor S."/>
            <person name="Bongcam-Rudloff E."/>
            <person name="Schnurer A."/>
            <person name="Muller B."/>
        </authorList>
    </citation>
    <scope>NUCLEOTIDE SEQUENCE [LARGE SCALE GENOMIC DNA]</scope>
    <source>
        <strain evidence="2">Re1</strain>
    </source>
</reference>
<gene>
    <name evidence="1" type="ordered locus">TEPIRE1_1925</name>
</gene>
<dbReference type="STRING" id="1209989.TepRe1_1785"/>
<dbReference type="KEGG" id="tep:TepRe1_1785"/>